<organism evidence="2 3">
    <name type="scientific">Pyrococcus kukulkanii</name>
    <dbReference type="NCBI Taxonomy" id="1609559"/>
    <lineage>
        <taxon>Archaea</taxon>
        <taxon>Methanobacteriati</taxon>
        <taxon>Methanobacteriota</taxon>
        <taxon>Thermococci</taxon>
        <taxon>Thermococcales</taxon>
        <taxon>Thermococcaceae</taxon>
        <taxon>Pyrococcus</taxon>
    </lineage>
</organism>
<dbReference type="RefSeq" id="WP_068324205.1">
    <property type="nucleotide sequence ID" value="NZ_CP010835.1"/>
</dbReference>
<dbReference type="GO" id="GO:0016887">
    <property type="term" value="F:ATP hydrolysis activity"/>
    <property type="evidence" value="ECO:0007669"/>
    <property type="project" value="InterPro"/>
</dbReference>
<reference evidence="2 3" key="2">
    <citation type="journal article" date="2016" name="Int. J. Syst. Evol. Microbiol.">
        <title>Pyrococcus kukulkanii sp. nov., a hyperthermophilic, piezophilic archaeon isolated from a deep-sea hydrothermal vent.</title>
        <authorList>
            <person name="Callac N."/>
            <person name="Oger P."/>
            <person name="Lesongeur F."/>
            <person name="Rattray J.E."/>
            <person name="Vannier P."/>
            <person name="Michoud G."/>
            <person name="Beauverger M."/>
            <person name="Gayet N."/>
            <person name="Rouxel O."/>
            <person name="Jebbar M."/>
            <person name="Godfroy A."/>
        </authorList>
    </citation>
    <scope>NUCLEOTIDE SEQUENCE [LARGE SCALE GENOMIC DNA]</scope>
    <source>
        <strain evidence="2 3">NCB100</strain>
    </source>
</reference>
<dbReference type="InterPro" id="IPR050921">
    <property type="entry name" value="T4SS_GSP_E_ATPase"/>
</dbReference>
<evidence type="ECO:0000313" key="2">
    <source>
        <dbReference type="EMBL" id="AMM54798.1"/>
    </source>
</evidence>
<evidence type="ECO:0000313" key="3">
    <source>
        <dbReference type="Proteomes" id="UP000070587"/>
    </source>
</evidence>
<dbReference type="InterPro" id="IPR027417">
    <property type="entry name" value="P-loop_NTPase"/>
</dbReference>
<dbReference type="KEGG" id="pyc:TQ32_10075"/>
<dbReference type="AlphaFoldDB" id="A0A127BBT6"/>
<evidence type="ECO:0000256" key="1">
    <source>
        <dbReference type="ARBA" id="ARBA00006611"/>
    </source>
</evidence>
<sequence length="193" mass="22478">MGVYIFTPEDLLRYEVITQDCLNVLKEALERREDILVVGGTRAGKTKLVEAMTFLIPENWKIAVVTAYNEFKPFKDNIFVINTEFDGRSVDARTEEVIEKINSISPDYVIIDTLHTVSVPRILERLVDIYGFIITSLVLSRNLWDEIKHWLKINDEMLKKFEIVVELYRDIKTGHRKVNAIYKVKGKELEKLC</sequence>
<dbReference type="Gene3D" id="3.40.50.300">
    <property type="entry name" value="P-loop containing nucleotide triphosphate hydrolases"/>
    <property type="match status" value="1"/>
</dbReference>
<dbReference type="Proteomes" id="UP000070587">
    <property type="component" value="Chromosome"/>
</dbReference>
<dbReference type="PANTHER" id="PTHR30486">
    <property type="entry name" value="TWITCHING MOTILITY PROTEIN PILT"/>
    <property type="match status" value="1"/>
</dbReference>
<accession>A0A127BBT6</accession>
<dbReference type="OrthoDB" id="85442at2157"/>
<dbReference type="STRING" id="1609559.TQ32_10075"/>
<dbReference type="PANTHER" id="PTHR30486:SF6">
    <property type="entry name" value="TYPE IV PILUS RETRACTATION ATPASE PILT"/>
    <property type="match status" value="1"/>
</dbReference>
<dbReference type="SUPFAM" id="SSF52540">
    <property type="entry name" value="P-loop containing nucleoside triphosphate hydrolases"/>
    <property type="match status" value="1"/>
</dbReference>
<proteinExistence type="inferred from homology"/>
<dbReference type="PATRIC" id="fig|1609559.3.peg.2081"/>
<reference evidence="3" key="1">
    <citation type="submission" date="2015-02" db="EMBL/GenBank/DDBJ databases">
        <title>Pyrococcus kukulkanii sp. nov., a novel hyperthermophilic archaeon isolated from a deep-sea hydrothermal vent at the Guaymas Basin.</title>
        <authorList>
            <person name="Oger P.M."/>
            <person name="Callac N."/>
            <person name="Jebbar M."/>
            <person name="Godfroy A."/>
        </authorList>
    </citation>
    <scope>NUCLEOTIDE SEQUENCE [LARGE SCALE GENOMIC DNA]</scope>
    <source>
        <strain evidence="3">NCB100</strain>
    </source>
</reference>
<comment type="similarity">
    <text evidence="1">Belongs to the GSP E family.</text>
</comment>
<name>A0A127BBT6_9EURY</name>
<dbReference type="EMBL" id="CP010835">
    <property type="protein sequence ID" value="AMM54798.1"/>
    <property type="molecule type" value="Genomic_DNA"/>
</dbReference>
<protein>
    <submittedName>
        <fullName evidence="2">ATPase</fullName>
    </submittedName>
</protein>
<dbReference type="GeneID" id="28492190"/>
<gene>
    <name evidence="2" type="ORF">TQ32_10075</name>
</gene>